<reference evidence="1" key="1">
    <citation type="submission" date="2023-03" db="EMBL/GenBank/DDBJ databases">
        <title>Massive genome expansion in bonnet fungi (Mycena s.s.) driven by repeated elements and novel gene families across ecological guilds.</title>
        <authorList>
            <consortium name="Lawrence Berkeley National Laboratory"/>
            <person name="Harder C.B."/>
            <person name="Miyauchi S."/>
            <person name="Viragh M."/>
            <person name="Kuo A."/>
            <person name="Thoen E."/>
            <person name="Andreopoulos B."/>
            <person name="Lu D."/>
            <person name="Skrede I."/>
            <person name="Drula E."/>
            <person name="Henrissat B."/>
            <person name="Morin E."/>
            <person name="Kohler A."/>
            <person name="Barry K."/>
            <person name="LaButti K."/>
            <person name="Morin E."/>
            <person name="Salamov A."/>
            <person name="Lipzen A."/>
            <person name="Mereny Z."/>
            <person name="Hegedus B."/>
            <person name="Baldrian P."/>
            <person name="Stursova M."/>
            <person name="Weitz H."/>
            <person name="Taylor A."/>
            <person name="Grigoriev I.V."/>
            <person name="Nagy L.G."/>
            <person name="Martin F."/>
            <person name="Kauserud H."/>
        </authorList>
    </citation>
    <scope>NUCLEOTIDE SEQUENCE</scope>
    <source>
        <strain evidence="1">CBHHK188m</strain>
    </source>
</reference>
<keyword evidence="2" id="KW-1185">Reference proteome</keyword>
<evidence type="ECO:0000313" key="1">
    <source>
        <dbReference type="EMBL" id="KAJ7728705.1"/>
    </source>
</evidence>
<gene>
    <name evidence="1" type="ORF">DFH07DRAFT_221571</name>
</gene>
<name>A0AAD7HUI2_9AGAR</name>
<dbReference type="EMBL" id="JARJLG010000203">
    <property type="protein sequence ID" value="KAJ7728705.1"/>
    <property type="molecule type" value="Genomic_DNA"/>
</dbReference>
<dbReference type="Proteomes" id="UP001215280">
    <property type="component" value="Unassembled WGS sequence"/>
</dbReference>
<sequence length="105" mass="11168">MTAMHPSSPPYPFAMTASASLMNLFVSFSTVRTDPPPPGLGWLASGARGGAEEKRVGRACVRWPGAQMTTHAGVLRPRSRSPARLRTSRVPVLTALVLVEDVVLG</sequence>
<accession>A0AAD7HUI2</accession>
<proteinExistence type="predicted"/>
<comment type="caution">
    <text evidence="1">The sequence shown here is derived from an EMBL/GenBank/DDBJ whole genome shotgun (WGS) entry which is preliminary data.</text>
</comment>
<dbReference type="AlphaFoldDB" id="A0AAD7HUI2"/>
<evidence type="ECO:0000313" key="2">
    <source>
        <dbReference type="Proteomes" id="UP001215280"/>
    </source>
</evidence>
<organism evidence="1 2">
    <name type="scientific">Mycena maculata</name>
    <dbReference type="NCBI Taxonomy" id="230809"/>
    <lineage>
        <taxon>Eukaryota</taxon>
        <taxon>Fungi</taxon>
        <taxon>Dikarya</taxon>
        <taxon>Basidiomycota</taxon>
        <taxon>Agaricomycotina</taxon>
        <taxon>Agaricomycetes</taxon>
        <taxon>Agaricomycetidae</taxon>
        <taxon>Agaricales</taxon>
        <taxon>Marasmiineae</taxon>
        <taxon>Mycenaceae</taxon>
        <taxon>Mycena</taxon>
    </lineage>
</organism>
<protein>
    <submittedName>
        <fullName evidence="1">Uncharacterized protein</fullName>
    </submittedName>
</protein>